<evidence type="ECO:0000313" key="3">
    <source>
        <dbReference type="Proteomes" id="UP000801492"/>
    </source>
</evidence>
<feature type="compositionally biased region" description="Polar residues" evidence="1">
    <location>
        <begin position="43"/>
        <end position="53"/>
    </location>
</feature>
<proteinExistence type="predicted"/>
<keyword evidence="3" id="KW-1185">Reference proteome</keyword>
<accession>A0A8K0CUM8</accession>
<comment type="caution">
    <text evidence="2">The sequence shown here is derived from an EMBL/GenBank/DDBJ whole genome shotgun (WGS) entry which is preliminary data.</text>
</comment>
<organism evidence="2 3">
    <name type="scientific">Ignelater luminosus</name>
    <name type="common">Cucubano</name>
    <name type="synonym">Pyrophorus luminosus</name>
    <dbReference type="NCBI Taxonomy" id="2038154"/>
    <lineage>
        <taxon>Eukaryota</taxon>
        <taxon>Metazoa</taxon>
        <taxon>Ecdysozoa</taxon>
        <taxon>Arthropoda</taxon>
        <taxon>Hexapoda</taxon>
        <taxon>Insecta</taxon>
        <taxon>Pterygota</taxon>
        <taxon>Neoptera</taxon>
        <taxon>Endopterygota</taxon>
        <taxon>Coleoptera</taxon>
        <taxon>Polyphaga</taxon>
        <taxon>Elateriformia</taxon>
        <taxon>Elateroidea</taxon>
        <taxon>Elateridae</taxon>
        <taxon>Agrypninae</taxon>
        <taxon>Pyrophorini</taxon>
        <taxon>Ignelater</taxon>
    </lineage>
</organism>
<dbReference type="EMBL" id="VTPC01025939">
    <property type="protein sequence ID" value="KAF2891662.1"/>
    <property type="molecule type" value="Genomic_DNA"/>
</dbReference>
<feature type="region of interest" description="Disordered" evidence="1">
    <location>
        <begin position="32"/>
        <end position="53"/>
    </location>
</feature>
<evidence type="ECO:0000313" key="2">
    <source>
        <dbReference type="EMBL" id="KAF2891662.1"/>
    </source>
</evidence>
<name>A0A8K0CUM8_IGNLU</name>
<dbReference type="Proteomes" id="UP000801492">
    <property type="component" value="Unassembled WGS sequence"/>
</dbReference>
<gene>
    <name evidence="2" type="ORF">ILUMI_14511</name>
</gene>
<reference evidence="2" key="1">
    <citation type="submission" date="2019-08" db="EMBL/GenBank/DDBJ databases">
        <title>The genome of the North American firefly Photinus pyralis.</title>
        <authorList>
            <consortium name="Photinus pyralis genome working group"/>
            <person name="Fallon T.R."/>
            <person name="Sander Lower S.E."/>
            <person name="Weng J.-K."/>
        </authorList>
    </citation>
    <scope>NUCLEOTIDE SEQUENCE</scope>
    <source>
        <strain evidence="2">TRF0915ILg1</strain>
        <tissue evidence="2">Whole body</tissue>
    </source>
</reference>
<evidence type="ECO:0000256" key="1">
    <source>
        <dbReference type="SAM" id="MobiDB-lite"/>
    </source>
</evidence>
<feature type="non-terminal residue" evidence="2">
    <location>
        <position position="1"/>
    </location>
</feature>
<dbReference type="AlphaFoldDB" id="A0A8K0CUM8"/>
<sequence>YDLLESERILAKLASDFCGLPKGLRHVKTLQHMAGDGNERNTKQTAKPSQGTV</sequence>
<protein>
    <submittedName>
        <fullName evidence="2">Uncharacterized protein</fullName>
    </submittedName>
</protein>